<dbReference type="GO" id="GO:0005634">
    <property type="term" value="C:nucleus"/>
    <property type="evidence" value="ECO:0007669"/>
    <property type="project" value="UniProtKB-SubCell"/>
</dbReference>
<comment type="similarity">
    <text evidence="7">Belongs to the AP2/ERF transcription factor family. ERF subfamily.</text>
</comment>
<evidence type="ECO:0000256" key="4">
    <source>
        <dbReference type="ARBA" id="ARBA00023159"/>
    </source>
</evidence>
<dbReference type="CDD" id="cd00018">
    <property type="entry name" value="AP2"/>
    <property type="match status" value="1"/>
</dbReference>
<keyword evidence="5" id="KW-0804">Transcription</keyword>
<organism evidence="9 10">
    <name type="scientific">Eucalyptus globulus</name>
    <name type="common">Tasmanian blue gum</name>
    <dbReference type="NCBI Taxonomy" id="34317"/>
    <lineage>
        <taxon>Eukaryota</taxon>
        <taxon>Viridiplantae</taxon>
        <taxon>Streptophyta</taxon>
        <taxon>Embryophyta</taxon>
        <taxon>Tracheophyta</taxon>
        <taxon>Spermatophyta</taxon>
        <taxon>Magnoliopsida</taxon>
        <taxon>eudicotyledons</taxon>
        <taxon>Gunneridae</taxon>
        <taxon>Pentapetalae</taxon>
        <taxon>rosids</taxon>
        <taxon>malvids</taxon>
        <taxon>Myrtales</taxon>
        <taxon>Myrtaceae</taxon>
        <taxon>Myrtoideae</taxon>
        <taxon>Eucalypteae</taxon>
        <taxon>Eucalyptus</taxon>
    </lineage>
</organism>
<gene>
    <name evidence="9" type="ORF">ACJRO7_006121</name>
</gene>
<evidence type="ECO:0000313" key="9">
    <source>
        <dbReference type="EMBL" id="KAL3714128.1"/>
    </source>
</evidence>
<dbReference type="PANTHER" id="PTHR31839:SF85">
    <property type="entry name" value="AP2_ERF DOMAIN-CONTAINING PROTEIN"/>
    <property type="match status" value="1"/>
</dbReference>
<keyword evidence="4" id="KW-0010">Activator</keyword>
<dbReference type="AlphaFoldDB" id="A0ABD3IHS3"/>
<dbReference type="Gene3D" id="3.30.730.10">
    <property type="entry name" value="AP2/ERF domain"/>
    <property type="match status" value="1"/>
</dbReference>
<dbReference type="EMBL" id="JBJKBG010000011">
    <property type="protein sequence ID" value="KAL3714128.1"/>
    <property type="molecule type" value="Genomic_DNA"/>
</dbReference>
<keyword evidence="3" id="KW-0238">DNA-binding</keyword>
<protein>
    <recommendedName>
        <fullName evidence="8">AP2/ERF domain-containing protein</fullName>
    </recommendedName>
</protein>
<keyword evidence="10" id="KW-1185">Reference proteome</keyword>
<dbReference type="SMART" id="SM00380">
    <property type="entry name" value="AP2"/>
    <property type="match status" value="1"/>
</dbReference>
<name>A0ABD3IHS3_EUCGL</name>
<dbReference type="InterPro" id="IPR001471">
    <property type="entry name" value="AP2/ERF_dom"/>
</dbReference>
<dbReference type="InterPro" id="IPR036955">
    <property type="entry name" value="AP2/ERF_dom_sf"/>
</dbReference>
<evidence type="ECO:0000256" key="6">
    <source>
        <dbReference type="ARBA" id="ARBA00023242"/>
    </source>
</evidence>
<sequence length="233" mass="25807">MYVHVLVFVLDKWAISLLLYDQTNQTLLHYNTLFPPPHPLDCALPTPEHSPRASPAATTMDQHSLLADASRSPACHPPVSRRHPEYRGIRSRGRKWVSEIREPRKATRIWLGTYPTPEMAAAAYDVAALALKGPGALLNFPSSVLTYPIPPSTSPSDIRATASRAATARLLRWDLGIDSNEHTAASGQEFIDEDAILNMPNLLADMAEGMLLSPPRLEESQEYSDAEGLWNYL</sequence>
<proteinExistence type="inferred from homology"/>
<keyword evidence="6" id="KW-0539">Nucleus</keyword>
<evidence type="ECO:0000256" key="3">
    <source>
        <dbReference type="ARBA" id="ARBA00023125"/>
    </source>
</evidence>
<dbReference type="SUPFAM" id="SSF54171">
    <property type="entry name" value="DNA-binding domain"/>
    <property type="match status" value="1"/>
</dbReference>
<evidence type="ECO:0000313" key="10">
    <source>
        <dbReference type="Proteomes" id="UP001634007"/>
    </source>
</evidence>
<dbReference type="Proteomes" id="UP001634007">
    <property type="component" value="Unassembled WGS sequence"/>
</dbReference>
<feature type="domain" description="AP2/ERF" evidence="8">
    <location>
        <begin position="85"/>
        <end position="141"/>
    </location>
</feature>
<dbReference type="Pfam" id="PF00847">
    <property type="entry name" value="AP2"/>
    <property type="match status" value="1"/>
</dbReference>
<comment type="caution">
    <text evidence="9">The sequence shown here is derived from an EMBL/GenBank/DDBJ whole genome shotgun (WGS) entry which is preliminary data.</text>
</comment>
<dbReference type="InterPro" id="IPR016177">
    <property type="entry name" value="DNA-bd_dom_sf"/>
</dbReference>
<comment type="subcellular location">
    <subcellularLocation>
        <location evidence="1">Nucleus</location>
    </subcellularLocation>
</comment>
<evidence type="ECO:0000256" key="7">
    <source>
        <dbReference type="ARBA" id="ARBA00024343"/>
    </source>
</evidence>
<dbReference type="PROSITE" id="PS51032">
    <property type="entry name" value="AP2_ERF"/>
    <property type="match status" value="1"/>
</dbReference>
<evidence type="ECO:0000256" key="2">
    <source>
        <dbReference type="ARBA" id="ARBA00023015"/>
    </source>
</evidence>
<dbReference type="GO" id="GO:0003677">
    <property type="term" value="F:DNA binding"/>
    <property type="evidence" value="ECO:0007669"/>
    <property type="project" value="UniProtKB-KW"/>
</dbReference>
<dbReference type="PANTHER" id="PTHR31839">
    <property type="entry name" value="DEHYDRATION-RESPONSIVE ELEMENT-BINDING PROTEIN 1D"/>
    <property type="match status" value="1"/>
</dbReference>
<keyword evidence="2" id="KW-0805">Transcription regulation</keyword>
<evidence type="ECO:0000256" key="5">
    <source>
        <dbReference type="ARBA" id="ARBA00023163"/>
    </source>
</evidence>
<dbReference type="InterPro" id="IPR045277">
    <property type="entry name" value="DRE1A-I"/>
</dbReference>
<evidence type="ECO:0000259" key="8">
    <source>
        <dbReference type="PROSITE" id="PS51032"/>
    </source>
</evidence>
<evidence type="ECO:0000256" key="1">
    <source>
        <dbReference type="ARBA" id="ARBA00004123"/>
    </source>
</evidence>
<accession>A0ABD3IHS3</accession>
<reference evidence="9 10" key="1">
    <citation type="submission" date="2024-11" db="EMBL/GenBank/DDBJ databases">
        <title>Chromosome-level genome assembly of Eucalyptus globulus Labill. provides insights into its genome evolution.</title>
        <authorList>
            <person name="Li X."/>
        </authorList>
    </citation>
    <scope>NUCLEOTIDE SEQUENCE [LARGE SCALE GENOMIC DNA]</scope>
    <source>
        <strain evidence="9">CL2024</strain>
        <tissue evidence="9">Fresh tender leaves</tissue>
    </source>
</reference>